<comment type="function">
    <text evidence="12">Produces nitric oxide (NO) which is a messenger molecule with diverse functions.</text>
</comment>
<dbReference type="Gene3D" id="3.40.50.80">
    <property type="entry name" value="Nucleotide-binding domain of ferredoxin-NADP reductase (FNR) module"/>
    <property type="match status" value="1"/>
</dbReference>
<protein>
    <recommendedName>
        <fullName evidence="12">Nitric oxide synthase</fullName>
        <ecNumber evidence="12">1.14.13.39</ecNumber>
    </recommendedName>
</protein>
<dbReference type="InterPro" id="IPR017938">
    <property type="entry name" value="Riboflavin_synthase-like_b-brl"/>
</dbReference>
<dbReference type="PROSITE" id="PS51384">
    <property type="entry name" value="FAD_FR"/>
    <property type="match status" value="1"/>
</dbReference>
<dbReference type="SUPFAM" id="SSF56512">
    <property type="entry name" value="Nitric oxide (NO) synthase oxygenase domain"/>
    <property type="match status" value="1"/>
</dbReference>
<feature type="compositionally biased region" description="Acidic residues" evidence="14">
    <location>
        <begin position="206"/>
        <end position="215"/>
    </location>
</feature>
<dbReference type="Pfam" id="PF02898">
    <property type="entry name" value="NO_synthase"/>
    <property type="match status" value="1"/>
</dbReference>
<dbReference type="GO" id="GO:0050661">
    <property type="term" value="F:NADP binding"/>
    <property type="evidence" value="ECO:0007669"/>
    <property type="project" value="InterPro"/>
</dbReference>
<feature type="region of interest" description="Disordered" evidence="14">
    <location>
        <begin position="798"/>
        <end position="826"/>
    </location>
</feature>
<dbReference type="FunFam" id="1.20.990.10:FF:000002">
    <property type="entry name" value="Nitric oxide synthase"/>
    <property type="match status" value="1"/>
</dbReference>
<sequence length="1391" mass="155268">MDRDAYNVIELRVTKRSSPGPFGFLLRAENDRAVVSGAAPGGDPVVVGVGYHISAVNSVDVEDLTFDQILRLVDQIPTGQRVSLMLKGPPKRGRLDSQLSILDYETVEATEQAKMDLLSSLRGRMKVKKGKQGHTIFQESDLSDHDDDDEDDQPQARGSQLQRSSNGFGKTAVRSSKSFTNGNHDSSRQPPRQRNVFRDGRNAIPETEEDTEEDAGNGRAFTDRRPAPVTNGGPRSMQVSKRNADSQPVKLAKSSSSAGSNKETPQEPMELINVLDGKTIVDTLHYKSRNRVECDATTCAASLMKSDKPVGIPNRTQEEVLRETKDFFKQYFENIKQLDSSAHRERWADVENDILSKGSYEFEPPELYFGARTAWRNAQRCIGRIQWSNLQFFDGRDCDTPKKMFDVLVKHIRYATNGGNLRSACTLFRQRMNGPEDDFRIWNAQLVRYAGYKMPDGSIVGDPANVEFTEVCQRLGWHGPGGRFDVLPLVLQANGQDPQYFEIPKDAVLEVDLAHPEYPEFAEMGLRWYALPAVANMFLDIGGQIFPACAFSGWYLQTEVARDFCDANRYNLLEDLASVFGFDTSKLSSLWKDQTFLEVNRAVLYSFQQVAKVTISDHHSISDSFMTHLQNEQRLRGGCPADWIWIVPPLGGSLLPVFHQEMIEYRLTPSYEYQDPPYRHHVWRDKKLAQPVVRTSSSAKSNRQGSSRSSQVPQLQLSAADKVRATVIYASETGKSNKFALMMGDVLKKVFDVNVVAANEYDVQNLKDEQLVLVITSTFGNGDPPENGKEFAAALHQMSGSSGSTAGGKDASSLSTPKRSGRRWSRTESYIRIEDAVKKPNRRKSQTGKAEDSSGILRNIHFAVFGLGSTSYPHYCAFAHYVDECLFNLGGKRILPMHTGDELNGQDQSFKEWSLEILSAACEAFGISAPPAKSSSSKTNGVNFKNGKNSGAGWSKGKFRLGFKSAPVNEDIRSALSRLHNKKVQVGKLLGRKQLQSPSSDRQTILVQFRSETPVSYIPGDHVAIFAQNDMATVTSLLKRLDIETRTGQRPVQLEVMVLDSDYDDVIDENDEASWKVVKRLPIMPLSTLFAAFLDITTPPSQTLLAHLGDLASDKSQQKRLRQLGKDSKKYQAWRAFNWPSLLEVLQEFPSVEADPTLLLLELPLLQPRYYSVSSSPLTKEQTFDLTVGIVSFRTQNGQGPVHHGLCTTYLNNLPSKSGCLFFVRSAPSFYMPDNPSTPVYLICAGTGIAPFRAFWQHLQQTKVERPNVTLMFGCRDARIDHIFKDEIDLLLRTKIIADFQLAVSRQSGVKKMYVQDTVEAVADRLLVDVRDRNGHIYICGGVTMAHGVADALREAFVKRGLTPDKAKGLLDKLKIGERYHEDIYGTGDSG</sequence>
<dbReference type="GO" id="GO:0005516">
    <property type="term" value="F:calmodulin binding"/>
    <property type="evidence" value="ECO:0007669"/>
    <property type="project" value="UniProtKB-KW"/>
</dbReference>
<dbReference type="InterPro" id="IPR008254">
    <property type="entry name" value="Flavodoxin/NO_synth"/>
</dbReference>
<evidence type="ECO:0000256" key="5">
    <source>
        <dbReference type="ARBA" id="ARBA00022643"/>
    </source>
</evidence>
<comment type="similarity">
    <text evidence="2 12">Belongs to the NOS family.</text>
</comment>
<dbReference type="InterPro" id="IPR036119">
    <property type="entry name" value="NOS_N_sf"/>
</dbReference>
<comment type="caution">
    <text evidence="17">The sequence shown here is derived from an EMBL/GenBank/DDBJ whole genome shotgun (WGS) entry which is preliminary data.</text>
</comment>
<dbReference type="SUPFAM" id="SSF52218">
    <property type="entry name" value="Flavoproteins"/>
    <property type="match status" value="1"/>
</dbReference>
<dbReference type="SUPFAM" id="SSF63380">
    <property type="entry name" value="Riboflavin synthase domain-like"/>
    <property type="match status" value="1"/>
</dbReference>
<dbReference type="InterPro" id="IPR029039">
    <property type="entry name" value="Flavoprotein-like_sf"/>
</dbReference>
<feature type="region of interest" description="Disordered" evidence="14">
    <location>
        <begin position="128"/>
        <end position="269"/>
    </location>
</feature>
<dbReference type="Pfam" id="PF00258">
    <property type="entry name" value="Flavodoxin_1"/>
    <property type="match status" value="1"/>
</dbReference>
<dbReference type="GO" id="GO:0004517">
    <property type="term" value="F:nitric-oxide synthase activity"/>
    <property type="evidence" value="ECO:0007669"/>
    <property type="project" value="UniProtKB-EC"/>
</dbReference>
<dbReference type="GO" id="GO:0046872">
    <property type="term" value="F:metal ion binding"/>
    <property type="evidence" value="ECO:0007669"/>
    <property type="project" value="UniProtKB-KW"/>
</dbReference>
<evidence type="ECO:0000259" key="16">
    <source>
        <dbReference type="PROSITE" id="PS51384"/>
    </source>
</evidence>
<dbReference type="InterPro" id="IPR001094">
    <property type="entry name" value="Flavdoxin-like"/>
</dbReference>
<name>A0A1D1V042_RAMVA</name>
<dbReference type="InterPro" id="IPR003097">
    <property type="entry name" value="CysJ-like_FAD-binding"/>
</dbReference>
<feature type="binding site" description="axial binding residue" evidence="13">
    <location>
        <position position="381"/>
    </location>
    <ligand>
        <name>heme b</name>
        <dbReference type="ChEBI" id="CHEBI:60344"/>
    </ligand>
    <ligandPart>
        <name>Fe</name>
        <dbReference type="ChEBI" id="CHEBI:18248"/>
    </ligandPart>
</feature>
<evidence type="ECO:0000256" key="9">
    <source>
        <dbReference type="ARBA" id="ARBA00022860"/>
    </source>
</evidence>
<dbReference type="InterPro" id="IPR001433">
    <property type="entry name" value="OxRdtase_FAD/NAD-bd"/>
</dbReference>
<reference evidence="17 18" key="1">
    <citation type="journal article" date="2016" name="Nat. Commun.">
        <title>Extremotolerant tardigrade genome and improved radiotolerance of human cultured cells by tardigrade-unique protein.</title>
        <authorList>
            <person name="Hashimoto T."/>
            <person name="Horikawa D.D."/>
            <person name="Saito Y."/>
            <person name="Kuwahara H."/>
            <person name="Kozuka-Hata H."/>
            <person name="Shin-I T."/>
            <person name="Minakuchi Y."/>
            <person name="Ohishi K."/>
            <person name="Motoyama A."/>
            <person name="Aizu T."/>
            <person name="Enomoto A."/>
            <person name="Kondo K."/>
            <person name="Tanaka S."/>
            <person name="Hara Y."/>
            <person name="Koshikawa S."/>
            <person name="Sagara H."/>
            <person name="Miura T."/>
            <person name="Yokobori S."/>
            <person name="Miyagawa K."/>
            <person name="Suzuki Y."/>
            <person name="Kubo T."/>
            <person name="Oyama M."/>
            <person name="Kohara Y."/>
            <person name="Fujiyama A."/>
            <person name="Arakawa K."/>
            <person name="Katayama T."/>
            <person name="Toyoda A."/>
            <person name="Kunieda T."/>
        </authorList>
    </citation>
    <scope>NUCLEOTIDE SEQUENCE [LARGE SCALE GENOMIC DNA]</scope>
    <source>
        <strain evidence="17 18">YOKOZUNA-1</strain>
    </source>
</reference>
<feature type="compositionally biased region" description="Polar residues" evidence="14">
    <location>
        <begin position="156"/>
        <end position="192"/>
    </location>
</feature>
<comment type="cofactor">
    <cofactor evidence="12">
        <name>FMN</name>
        <dbReference type="ChEBI" id="CHEBI:58210"/>
    </cofactor>
    <text evidence="12">Binds 1 FMN.</text>
</comment>
<gene>
    <name evidence="17" type="primary">RvY_04004</name>
    <name evidence="17" type="synonym">RvY_04004.1</name>
    <name evidence="17" type="ORF">RvY_04004-1</name>
</gene>
<dbReference type="Gene3D" id="3.90.440.10">
    <property type="entry name" value="Nitric Oxide Synthase,Heme Domain,Chain A domain 2"/>
    <property type="match status" value="1"/>
</dbReference>
<dbReference type="STRING" id="947166.A0A1D1V042"/>
<dbReference type="InterPro" id="IPR044943">
    <property type="entry name" value="NOS_dom_1"/>
</dbReference>
<keyword evidence="9 12" id="KW-0112">Calmodulin-binding</keyword>
<dbReference type="PRINTS" id="PR00371">
    <property type="entry name" value="FPNCR"/>
</dbReference>
<dbReference type="InterPro" id="IPR017927">
    <property type="entry name" value="FAD-bd_FR_type"/>
</dbReference>
<dbReference type="InterPro" id="IPR044940">
    <property type="entry name" value="NOS_dom_2"/>
</dbReference>
<evidence type="ECO:0000259" key="15">
    <source>
        <dbReference type="PROSITE" id="PS50902"/>
    </source>
</evidence>
<comment type="cofactor">
    <cofactor evidence="12">
        <name>FAD</name>
        <dbReference type="ChEBI" id="CHEBI:57692"/>
    </cofactor>
    <text evidence="12">Binds 1 FAD.</text>
</comment>
<evidence type="ECO:0000256" key="14">
    <source>
        <dbReference type="SAM" id="MobiDB-lite"/>
    </source>
</evidence>
<comment type="catalytic activity">
    <reaction evidence="12">
        <text>2 L-arginine + 3 NADPH + 4 O2 + H(+) = 2 L-citrulline + 2 nitric oxide + 3 NADP(+) + 4 H2O</text>
        <dbReference type="Rhea" id="RHEA:19897"/>
        <dbReference type="ChEBI" id="CHEBI:15377"/>
        <dbReference type="ChEBI" id="CHEBI:15378"/>
        <dbReference type="ChEBI" id="CHEBI:15379"/>
        <dbReference type="ChEBI" id="CHEBI:16480"/>
        <dbReference type="ChEBI" id="CHEBI:32682"/>
        <dbReference type="ChEBI" id="CHEBI:57743"/>
        <dbReference type="ChEBI" id="CHEBI:57783"/>
        <dbReference type="ChEBI" id="CHEBI:58349"/>
        <dbReference type="EC" id="1.14.13.39"/>
    </reaction>
</comment>
<dbReference type="PROSITE" id="PS50902">
    <property type="entry name" value="FLAVODOXIN_LIKE"/>
    <property type="match status" value="1"/>
</dbReference>
<accession>A0A1D1V042</accession>
<dbReference type="GO" id="GO:0020037">
    <property type="term" value="F:heme binding"/>
    <property type="evidence" value="ECO:0007669"/>
    <property type="project" value="InterPro"/>
</dbReference>
<dbReference type="InterPro" id="IPR050607">
    <property type="entry name" value="NOS"/>
</dbReference>
<dbReference type="EC" id="1.14.13.39" evidence="12"/>
<dbReference type="FunFam" id="3.90.440.10:FF:000001">
    <property type="entry name" value="Endothelial nitric oxide synthase"/>
    <property type="match status" value="1"/>
</dbReference>
<dbReference type="GO" id="GO:0006809">
    <property type="term" value="P:nitric oxide biosynthetic process"/>
    <property type="evidence" value="ECO:0007669"/>
    <property type="project" value="InterPro"/>
</dbReference>
<feature type="domain" description="FAD-binding FR-type" evidence="16">
    <location>
        <begin position="982"/>
        <end position="1233"/>
    </location>
</feature>
<dbReference type="PIRSF" id="PIRSF000333">
    <property type="entry name" value="NOS"/>
    <property type="match status" value="1"/>
</dbReference>
<dbReference type="InterPro" id="IPR012144">
    <property type="entry name" value="NOS_euk"/>
</dbReference>
<proteinExistence type="inferred from homology"/>
<evidence type="ECO:0000256" key="1">
    <source>
        <dbReference type="ARBA" id="ARBA00001970"/>
    </source>
</evidence>
<evidence type="ECO:0000256" key="6">
    <source>
        <dbReference type="ARBA" id="ARBA00022723"/>
    </source>
</evidence>
<evidence type="ECO:0000256" key="7">
    <source>
        <dbReference type="ARBA" id="ARBA00022827"/>
    </source>
</evidence>
<dbReference type="Gene3D" id="1.20.990.10">
    <property type="entry name" value="NADPH-cytochrome p450 Reductase, Chain A, domain 3"/>
    <property type="match status" value="1"/>
</dbReference>
<dbReference type="Proteomes" id="UP000186922">
    <property type="component" value="Unassembled WGS sequence"/>
</dbReference>
<dbReference type="Gene3D" id="2.40.30.10">
    <property type="entry name" value="Translation factors"/>
    <property type="match status" value="1"/>
</dbReference>
<keyword evidence="8 12" id="KW-0521">NADP</keyword>
<feature type="region of interest" description="Disordered" evidence="14">
    <location>
        <begin position="693"/>
        <end position="715"/>
    </location>
</feature>
<dbReference type="Pfam" id="PF00667">
    <property type="entry name" value="FAD_binding_1"/>
    <property type="match status" value="1"/>
</dbReference>
<keyword evidence="5 12" id="KW-0288">FMN</keyword>
<evidence type="ECO:0000256" key="13">
    <source>
        <dbReference type="PIRSR" id="PIRSR000333-1"/>
    </source>
</evidence>
<dbReference type="SUPFAM" id="SSF50156">
    <property type="entry name" value="PDZ domain-like"/>
    <property type="match status" value="1"/>
</dbReference>
<keyword evidence="11 12" id="KW-0408">Iron</keyword>
<evidence type="ECO:0000256" key="10">
    <source>
        <dbReference type="ARBA" id="ARBA00023002"/>
    </source>
</evidence>
<evidence type="ECO:0000256" key="3">
    <source>
        <dbReference type="ARBA" id="ARBA00022617"/>
    </source>
</evidence>
<dbReference type="GO" id="GO:0050660">
    <property type="term" value="F:flavin adenine dinucleotide binding"/>
    <property type="evidence" value="ECO:0007669"/>
    <property type="project" value="InterPro"/>
</dbReference>
<evidence type="ECO:0000256" key="8">
    <source>
        <dbReference type="ARBA" id="ARBA00022857"/>
    </source>
</evidence>
<evidence type="ECO:0000256" key="2">
    <source>
        <dbReference type="ARBA" id="ARBA00006267"/>
    </source>
</evidence>
<dbReference type="InterPro" id="IPR004030">
    <property type="entry name" value="NOS_N"/>
</dbReference>
<dbReference type="Pfam" id="PF00175">
    <property type="entry name" value="NAD_binding_1"/>
    <property type="match status" value="1"/>
</dbReference>
<feature type="compositionally biased region" description="Acidic residues" evidence="14">
    <location>
        <begin position="144"/>
        <end position="153"/>
    </location>
</feature>
<dbReference type="PRINTS" id="PR00369">
    <property type="entry name" value="FLAVODOXIN"/>
</dbReference>
<evidence type="ECO:0000313" key="17">
    <source>
        <dbReference type="EMBL" id="GAU91818.1"/>
    </source>
</evidence>
<comment type="cofactor">
    <cofactor evidence="1 12">
        <name>heme b</name>
        <dbReference type="ChEBI" id="CHEBI:60344"/>
    </cofactor>
</comment>
<keyword evidence="3 12" id="KW-0349">Heme</keyword>
<dbReference type="InterPro" id="IPR039261">
    <property type="entry name" value="FNR_nucleotide-bd"/>
</dbReference>
<dbReference type="SUPFAM" id="SSF52343">
    <property type="entry name" value="Ferredoxin reductase-like, C-terminal NADP-linked domain"/>
    <property type="match status" value="1"/>
</dbReference>
<feature type="compositionally biased region" description="Polar residues" evidence="14">
    <location>
        <begin position="253"/>
        <end position="263"/>
    </location>
</feature>
<evidence type="ECO:0000256" key="11">
    <source>
        <dbReference type="ARBA" id="ARBA00023004"/>
    </source>
</evidence>
<keyword evidence="7 12" id="KW-0274">FAD</keyword>
<dbReference type="InterPro" id="IPR036034">
    <property type="entry name" value="PDZ_sf"/>
</dbReference>
<evidence type="ECO:0000313" key="18">
    <source>
        <dbReference type="Proteomes" id="UP000186922"/>
    </source>
</evidence>
<dbReference type="Gene3D" id="3.90.1230.10">
    <property type="entry name" value="Nitric Oxide Synthase, Chain A, domain 3"/>
    <property type="match status" value="1"/>
</dbReference>
<keyword evidence="18" id="KW-1185">Reference proteome</keyword>
<dbReference type="Gene3D" id="3.90.340.10">
    <property type="entry name" value="Nitric Oxide Synthase, Chain A, domain 1"/>
    <property type="match status" value="1"/>
</dbReference>
<dbReference type="InterPro" id="IPR001709">
    <property type="entry name" value="Flavoprot_Pyr_Nucl_cyt_Rdtase"/>
</dbReference>
<organism evidence="17 18">
    <name type="scientific">Ramazzottius varieornatus</name>
    <name type="common">Water bear</name>
    <name type="synonym">Tardigrade</name>
    <dbReference type="NCBI Taxonomy" id="947166"/>
    <lineage>
        <taxon>Eukaryota</taxon>
        <taxon>Metazoa</taxon>
        <taxon>Ecdysozoa</taxon>
        <taxon>Tardigrada</taxon>
        <taxon>Eutardigrada</taxon>
        <taxon>Parachela</taxon>
        <taxon>Hypsibioidea</taxon>
        <taxon>Ramazzottiidae</taxon>
        <taxon>Ramazzottius</taxon>
    </lineage>
</organism>
<keyword evidence="4" id="KW-0285">Flavoprotein</keyword>
<dbReference type="Gene3D" id="3.40.50.360">
    <property type="match status" value="1"/>
</dbReference>
<evidence type="ECO:0000256" key="4">
    <source>
        <dbReference type="ARBA" id="ARBA00022630"/>
    </source>
</evidence>
<dbReference type="PROSITE" id="PS60001">
    <property type="entry name" value="NOS"/>
    <property type="match status" value="1"/>
</dbReference>
<dbReference type="GO" id="GO:0010181">
    <property type="term" value="F:FMN binding"/>
    <property type="evidence" value="ECO:0007669"/>
    <property type="project" value="InterPro"/>
</dbReference>
<dbReference type="PANTHER" id="PTHR43410:SF1">
    <property type="entry name" value="NITRIC OXIDE SYNTHASE"/>
    <property type="match status" value="1"/>
</dbReference>
<feature type="domain" description="Flavodoxin-like" evidence="15">
    <location>
        <begin position="725"/>
        <end position="918"/>
    </location>
</feature>
<keyword evidence="10 12" id="KW-0560">Oxidoreductase</keyword>
<keyword evidence="6 12" id="KW-0479">Metal-binding</keyword>
<dbReference type="OrthoDB" id="1688044at2759"/>
<dbReference type="PANTHER" id="PTHR43410">
    <property type="entry name" value="NITRIC OXIDE SYNTHASE OXYGENASE"/>
    <property type="match status" value="1"/>
</dbReference>
<dbReference type="InterPro" id="IPR023173">
    <property type="entry name" value="NADPH_Cyt_P450_Rdtase_alpha"/>
</dbReference>
<dbReference type="InterPro" id="IPR044944">
    <property type="entry name" value="NOS_dom_3"/>
</dbReference>
<evidence type="ECO:0000256" key="12">
    <source>
        <dbReference type="PIRNR" id="PIRNR000333"/>
    </source>
</evidence>
<dbReference type="EMBL" id="BDGG01000002">
    <property type="protein sequence ID" value="GAU91818.1"/>
    <property type="molecule type" value="Genomic_DNA"/>
</dbReference>